<sequence>MDPMDAHEHSDHSDQSDSDDFDDELVLGERDPDQPKFKKELADALLEHLRKPGCFAGSRPFEQNSPGFKVGVAVNGVGAIKLPLQETQAQQIIAQARPATNGSDKEFSNMWELDPGQFRLTEDNNWMPTVKNVAMEDVSSVLGFHDSLLRATPDKMLLYGKDAHLEAQTQLPADPQMFGKLLILLPSEHEGGDVIVRQNEEIVTMSTQLINTPKKKNGLTFFAWYTDVQYEITPVTSGYLWALTYNLTKYYFPRRPNLPRVPQPVSNERLNAALKIWLYETEKADAFAKAAASRTTAESKDAEAALISIKQKKKAELAASELEAMELVQRAAVRASKKGNKAYHALRAAKVPPFSVFCLSSRYDSANPSFDTLDARDKNVVQALLEATADLPVDIFLCNIELAELGVCEESYRPYRVTSRLKKKWKFPKGQPLNDGKSMFHDLDNYLQIDYTIDEMYSINGRQLANAIPLKGDCIIYENFIDGMEFQRGFKAGSGMYTQLAQKVVEDMNACDLMSHRIAFTLLSEAEKDPYFWGKAAKLASLKGELLKAVGRSWLLSFYNQLIAFKEPSLANVATNLLSKMADDLKLLPAAEDKHRHESWLLMKDLWLSFLKQLVESVDSKDSTAIQDKARQDLKPLRRLAAVILGNMVELSLFDYPVKDELLYRRQFPMCPMTRAKNRKGKRVGPLGQHPCNICDNVNGFMMSPFNETLIISLPREHRLFIERETAQAKTWCADSAAITKIVPSTKGYKMETITLTKTWDQHDALCRHWNSDKAKVEKVILEAFSRDQLKALLETDDYQRIARMDCIKVPITESTVLPLFGELWSDLGERREDSVEKDVANSNCMVNLAAVEKSITIPEESKEASESKKSPSSSSPTQGTKRKADEELAKESKK</sequence>
<feature type="region of interest" description="Disordered" evidence="1">
    <location>
        <begin position="856"/>
        <end position="895"/>
    </location>
</feature>
<reference evidence="2 3" key="1">
    <citation type="submission" date="2024-01" db="EMBL/GenBank/DDBJ databases">
        <authorList>
            <person name="Allen C."/>
            <person name="Tagirdzhanova G."/>
        </authorList>
    </citation>
    <scope>NUCLEOTIDE SEQUENCE [LARGE SCALE GENOMIC DNA]</scope>
</reference>
<comment type="caution">
    <text evidence="2">The sequence shown here is derived from an EMBL/GenBank/DDBJ whole genome shotgun (WGS) entry which is preliminary data.</text>
</comment>
<dbReference type="PANTHER" id="PTHR33099">
    <property type="entry name" value="FE2OG DIOXYGENASE DOMAIN-CONTAINING PROTEIN"/>
    <property type="match status" value="1"/>
</dbReference>
<name>A0ABP0CKI9_9PEZI</name>
<feature type="region of interest" description="Disordered" evidence="1">
    <location>
        <begin position="1"/>
        <end position="36"/>
    </location>
</feature>
<proteinExistence type="predicted"/>
<evidence type="ECO:0000313" key="2">
    <source>
        <dbReference type="EMBL" id="CAK7232478.1"/>
    </source>
</evidence>
<feature type="compositionally biased region" description="Basic and acidic residues" evidence="1">
    <location>
        <begin position="883"/>
        <end position="895"/>
    </location>
</feature>
<protein>
    <submittedName>
        <fullName evidence="2">Uncharacterized protein</fullName>
    </submittedName>
</protein>
<keyword evidence="3" id="KW-1185">Reference proteome</keyword>
<evidence type="ECO:0000313" key="3">
    <source>
        <dbReference type="Proteomes" id="UP001642482"/>
    </source>
</evidence>
<dbReference type="EMBL" id="CAWUHD010000112">
    <property type="protein sequence ID" value="CAK7232478.1"/>
    <property type="molecule type" value="Genomic_DNA"/>
</dbReference>
<gene>
    <name evidence="2" type="ORF">SEUCBS140593_008273</name>
</gene>
<evidence type="ECO:0000256" key="1">
    <source>
        <dbReference type="SAM" id="MobiDB-lite"/>
    </source>
</evidence>
<accession>A0ABP0CKI9</accession>
<dbReference type="PANTHER" id="PTHR33099:SF7">
    <property type="entry name" value="MYND-TYPE DOMAIN-CONTAINING PROTEIN"/>
    <property type="match status" value="1"/>
</dbReference>
<feature type="compositionally biased region" description="Basic and acidic residues" evidence="1">
    <location>
        <begin position="860"/>
        <end position="870"/>
    </location>
</feature>
<feature type="compositionally biased region" description="Acidic residues" evidence="1">
    <location>
        <begin position="16"/>
        <end position="26"/>
    </location>
</feature>
<feature type="compositionally biased region" description="Basic and acidic residues" evidence="1">
    <location>
        <begin position="27"/>
        <end position="36"/>
    </location>
</feature>
<dbReference type="Proteomes" id="UP001642482">
    <property type="component" value="Unassembled WGS sequence"/>
</dbReference>
<feature type="compositionally biased region" description="Basic and acidic residues" evidence="1">
    <location>
        <begin position="1"/>
        <end position="15"/>
    </location>
</feature>
<organism evidence="2 3">
    <name type="scientific">Sporothrix eucalyptigena</name>
    <dbReference type="NCBI Taxonomy" id="1812306"/>
    <lineage>
        <taxon>Eukaryota</taxon>
        <taxon>Fungi</taxon>
        <taxon>Dikarya</taxon>
        <taxon>Ascomycota</taxon>
        <taxon>Pezizomycotina</taxon>
        <taxon>Sordariomycetes</taxon>
        <taxon>Sordariomycetidae</taxon>
        <taxon>Ophiostomatales</taxon>
        <taxon>Ophiostomataceae</taxon>
        <taxon>Sporothrix</taxon>
    </lineage>
</organism>